<evidence type="ECO:0000256" key="1">
    <source>
        <dbReference type="SAM" id="MobiDB-lite"/>
    </source>
</evidence>
<gene>
    <name evidence="2" type="ORF">L345_09808</name>
</gene>
<comment type="caution">
    <text evidence="2">The sequence shown here is derived from an EMBL/GenBank/DDBJ whole genome shotgun (WGS) entry which is preliminary data.</text>
</comment>
<feature type="non-terminal residue" evidence="2">
    <location>
        <position position="1"/>
    </location>
</feature>
<keyword evidence="3" id="KW-1185">Reference proteome</keyword>
<proteinExistence type="predicted"/>
<protein>
    <submittedName>
        <fullName evidence="2">Uncharacterized protein</fullName>
    </submittedName>
</protein>
<dbReference type="Proteomes" id="UP000018936">
    <property type="component" value="Unassembled WGS sequence"/>
</dbReference>
<feature type="region of interest" description="Disordered" evidence="1">
    <location>
        <begin position="255"/>
        <end position="299"/>
    </location>
</feature>
<dbReference type="EMBL" id="AZIM01002262">
    <property type="protein sequence ID" value="ETE64427.1"/>
    <property type="molecule type" value="Genomic_DNA"/>
</dbReference>
<feature type="compositionally biased region" description="Basic and acidic residues" evidence="1">
    <location>
        <begin position="176"/>
        <end position="198"/>
    </location>
</feature>
<organism evidence="2 3">
    <name type="scientific">Ophiophagus hannah</name>
    <name type="common">King cobra</name>
    <name type="synonym">Naja hannah</name>
    <dbReference type="NCBI Taxonomy" id="8665"/>
    <lineage>
        <taxon>Eukaryota</taxon>
        <taxon>Metazoa</taxon>
        <taxon>Chordata</taxon>
        <taxon>Craniata</taxon>
        <taxon>Vertebrata</taxon>
        <taxon>Euteleostomi</taxon>
        <taxon>Lepidosauria</taxon>
        <taxon>Squamata</taxon>
        <taxon>Bifurcata</taxon>
        <taxon>Unidentata</taxon>
        <taxon>Episquamata</taxon>
        <taxon>Toxicofera</taxon>
        <taxon>Serpentes</taxon>
        <taxon>Colubroidea</taxon>
        <taxon>Elapidae</taxon>
        <taxon>Elapinae</taxon>
        <taxon>Ophiophagus</taxon>
    </lineage>
</organism>
<name>V8NSA4_OPHHA</name>
<evidence type="ECO:0000313" key="3">
    <source>
        <dbReference type="Proteomes" id="UP000018936"/>
    </source>
</evidence>
<feature type="compositionally biased region" description="Polar residues" evidence="1">
    <location>
        <begin position="199"/>
        <end position="224"/>
    </location>
</feature>
<evidence type="ECO:0000313" key="2">
    <source>
        <dbReference type="EMBL" id="ETE64427.1"/>
    </source>
</evidence>
<feature type="compositionally biased region" description="Basic and acidic residues" evidence="1">
    <location>
        <begin position="150"/>
        <end position="162"/>
    </location>
</feature>
<sequence length="357" mass="38842">MANLFVVMCRKCVYMHACTHNAMHATPPCAPHASAHVHVTPSHVPRPTHARQLLNNQLVGRRHAHMRSGSVPGNGSRASRNGSACHFWHACHRFTNTTPPAGEPKNSTSSASPVFKQAASTFKESIQRLNSGRALSVAAGLLFQQTGGESSRERNRPEDQKKPQRPAVPRSNSLHATRERRDRLWRRAAETGRREEITLNKSSDLSRPTTVTSLSGTHGGSSNPKGLCAARLWGTIRSPLGERINFLPSGASRPDIFTSELVPQPPPHGDAPKPSIHPSHPIRSHRPATAIQSPSDSLKKRFSSGGTAVVFNITMVGRLRPSPIDIYFSANPLQGMSSQIGKLDNNTACAFYIDSEV</sequence>
<reference evidence="2 3" key="1">
    <citation type="journal article" date="2013" name="Proc. Natl. Acad. Sci. U.S.A.">
        <title>The king cobra genome reveals dynamic gene evolution and adaptation in the snake venom system.</title>
        <authorList>
            <person name="Vonk F.J."/>
            <person name="Casewell N.R."/>
            <person name="Henkel C.V."/>
            <person name="Heimberg A.M."/>
            <person name="Jansen H.J."/>
            <person name="McCleary R.J."/>
            <person name="Kerkkamp H.M."/>
            <person name="Vos R.A."/>
            <person name="Guerreiro I."/>
            <person name="Calvete J.J."/>
            <person name="Wuster W."/>
            <person name="Woods A.E."/>
            <person name="Logan J.M."/>
            <person name="Harrison R.A."/>
            <person name="Castoe T.A."/>
            <person name="de Koning A.P."/>
            <person name="Pollock D.D."/>
            <person name="Yandell M."/>
            <person name="Calderon D."/>
            <person name="Renjifo C."/>
            <person name="Currier R.B."/>
            <person name="Salgado D."/>
            <person name="Pla D."/>
            <person name="Sanz L."/>
            <person name="Hyder A.S."/>
            <person name="Ribeiro J.M."/>
            <person name="Arntzen J.W."/>
            <person name="van den Thillart G.E."/>
            <person name="Boetzer M."/>
            <person name="Pirovano W."/>
            <person name="Dirks R.P."/>
            <person name="Spaink H.P."/>
            <person name="Duboule D."/>
            <person name="McGlinn E."/>
            <person name="Kini R.M."/>
            <person name="Richardson M.K."/>
        </authorList>
    </citation>
    <scope>NUCLEOTIDE SEQUENCE</scope>
    <source>
        <tissue evidence="2">Blood</tissue>
    </source>
</reference>
<dbReference type="AlphaFoldDB" id="V8NSA4"/>
<feature type="region of interest" description="Disordered" evidence="1">
    <location>
        <begin position="145"/>
        <end position="225"/>
    </location>
</feature>
<accession>V8NSA4</accession>